<protein>
    <submittedName>
        <fullName evidence="1">Uncharacterized protein</fullName>
    </submittedName>
</protein>
<sequence length="67" mass="7758">GPKRTAVSCHPPCPQIIQNAYKGKEKTYQNVVSKENSRLLRRDGVRRLSDIILMELRGQLMENMFEL</sequence>
<organism evidence="1 2">
    <name type="scientific">Araneus ventricosus</name>
    <name type="common">Orbweaver spider</name>
    <name type="synonym">Epeira ventricosa</name>
    <dbReference type="NCBI Taxonomy" id="182803"/>
    <lineage>
        <taxon>Eukaryota</taxon>
        <taxon>Metazoa</taxon>
        <taxon>Ecdysozoa</taxon>
        <taxon>Arthropoda</taxon>
        <taxon>Chelicerata</taxon>
        <taxon>Arachnida</taxon>
        <taxon>Araneae</taxon>
        <taxon>Araneomorphae</taxon>
        <taxon>Entelegynae</taxon>
        <taxon>Araneoidea</taxon>
        <taxon>Araneidae</taxon>
        <taxon>Araneus</taxon>
    </lineage>
</organism>
<accession>A0A4Y2W8P8</accession>
<evidence type="ECO:0000313" key="2">
    <source>
        <dbReference type="Proteomes" id="UP000499080"/>
    </source>
</evidence>
<evidence type="ECO:0000313" key="1">
    <source>
        <dbReference type="EMBL" id="GBO33271.1"/>
    </source>
</evidence>
<dbReference type="Proteomes" id="UP000499080">
    <property type="component" value="Unassembled WGS sequence"/>
</dbReference>
<proteinExistence type="predicted"/>
<comment type="caution">
    <text evidence="1">The sequence shown here is derived from an EMBL/GenBank/DDBJ whole genome shotgun (WGS) entry which is preliminary data.</text>
</comment>
<keyword evidence="2" id="KW-1185">Reference proteome</keyword>
<feature type="non-terminal residue" evidence="1">
    <location>
        <position position="1"/>
    </location>
</feature>
<gene>
    <name evidence="1" type="ORF">AVEN_105593_1</name>
</gene>
<dbReference type="AlphaFoldDB" id="A0A4Y2W8P8"/>
<dbReference type="EMBL" id="BGPR01056816">
    <property type="protein sequence ID" value="GBO33271.1"/>
    <property type="molecule type" value="Genomic_DNA"/>
</dbReference>
<reference evidence="1 2" key="1">
    <citation type="journal article" date="2019" name="Sci. Rep.">
        <title>Orb-weaving spider Araneus ventricosus genome elucidates the spidroin gene catalogue.</title>
        <authorList>
            <person name="Kono N."/>
            <person name="Nakamura H."/>
            <person name="Ohtoshi R."/>
            <person name="Moran D.A.P."/>
            <person name="Shinohara A."/>
            <person name="Yoshida Y."/>
            <person name="Fujiwara M."/>
            <person name="Mori M."/>
            <person name="Tomita M."/>
            <person name="Arakawa K."/>
        </authorList>
    </citation>
    <scope>NUCLEOTIDE SEQUENCE [LARGE SCALE GENOMIC DNA]</scope>
</reference>
<name>A0A4Y2W8P8_ARAVE</name>